<feature type="domain" description="4Fe-4S ferredoxin-type" evidence="6">
    <location>
        <begin position="29"/>
        <end position="58"/>
    </location>
</feature>
<dbReference type="Proteomes" id="UP001279681">
    <property type="component" value="Unassembled WGS sequence"/>
</dbReference>
<comment type="similarity">
    <text evidence="1">Belongs to the nitroreductase family.</text>
</comment>
<sequence length="271" mass="30906">MFKVDIEKCIGCGLCVKDCFVKDIVLEDGKADIKNLRCFKCGHCIAICPVNAVSTDEYNMEDVIEYEKNQFSIDPDTFLNFIKFERTIRQFKEKDVEEDKILKIIEAGRFTQTASNAQNVNYVVVKKEIQEVRKLTLESLKTLGEHVLENSTNPLYKKYAKMWIKMHEDFILNPLGVDNLFFKAPVLIIVTSEHPLNAGLASANMKLMVDALGLGTVFSGFFTRACENNLKIKEFLGIEKNQNIVTCMVVGYPNVKYSRTVPRKAPNILWK</sequence>
<keyword evidence="4" id="KW-0408">Iron</keyword>
<evidence type="ECO:0000256" key="5">
    <source>
        <dbReference type="ARBA" id="ARBA00023014"/>
    </source>
</evidence>
<reference evidence="8" key="1">
    <citation type="submission" date="2023-07" db="EMBL/GenBank/DDBJ databases">
        <authorList>
            <person name="Colorado M.A."/>
            <person name="Villamil L.M."/>
            <person name="Melo J.F."/>
            <person name="Rodriguez J.A."/>
            <person name="Ruiz R.Y."/>
        </authorList>
    </citation>
    <scope>NUCLEOTIDE SEQUENCE [LARGE SCALE GENOMIC DNA]</scope>
    <source>
        <strain evidence="8">C33</strain>
    </source>
</reference>
<dbReference type="PROSITE" id="PS51379">
    <property type="entry name" value="4FE4S_FER_2"/>
    <property type="match status" value="2"/>
</dbReference>
<comment type="caution">
    <text evidence="7">The sequence shown here is derived from an EMBL/GenBank/DDBJ whole genome shotgun (WGS) entry which is preliminary data.</text>
</comment>
<evidence type="ECO:0000256" key="1">
    <source>
        <dbReference type="ARBA" id="ARBA00007118"/>
    </source>
</evidence>
<dbReference type="Pfam" id="PF13237">
    <property type="entry name" value="Fer4_10"/>
    <property type="match status" value="1"/>
</dbReference>
<evidence type="ECO:0000256" key="3">
    <source>
        <dbReference type="ARBA" id="ARBA00023002"/>
    </source>
</evidence>
<feature type="domain" description="4Fe-4S ferredoxin-type" evidence="6">
    <location>
        <begin position="1"/>
        <end position="28"/>
    </location>
</feature>
<accession>A0ABU4WC04</accession>
<dbReference type="InterPro" id="IPR000415">
    <property type="entry name" value="Nitroreductase-like"/>
</dbReference>
<dbReference type="PROSITE" id="PS00198">
    <property type="entry name" value="4FE4S_FER_1"/>
    <property type="match status" value="1"/>
</dbReference>
<keyword evidence="5" id="KW-0411">Iron-sulfur</keyword>
<keyword evidence="3" id="KW-0560">Oxidoreductase</keyword>
<dbReference type="Gene3D" id="3.30.70.20">
    <property type="match status" value="1"/>
</dbReference>
<keyword evidence="8" id="KW-1185">Reference proteome</keyword>
<gene>
    <name evidence="7" type="ORF">RFV38_06250</name>
</gene>
<dbReference type="Gene3D" id="3.40.109.10">
    <property type="entry name" value="NADH Oxidase"/>
    <property type="match status" value="1"/>
</dbReference>
<proteinExistence type="inferred from homology"/>
<keyword evidence="2" id="KW-0479">Metal-binding</keyword>
<dbReference type="Pfam" id="PF00881">
    <property type="entry name" value="Nitroreductase"/>
    <property type="match status" value="1"/>
</dbReference>
<dbReference type="PANTHER" id="PTHR43673:SF10">
    <property type="entry name" value="NADH DEHYDROGENASE_NAD(P)H NITROREDUCTASE XCC3605-RELATED"/>
    <property type="match status" value="1"/>
</dbReference>
<dbReference type="EMBL" id="JAVIKH010000007">
    <property type="protein sequence ID" value="MDX8336096.1"/>
    <property type="molecule type" value="Genomic_DNA"/>
</dbReference>
<dbReference type="PANTHER" id="PTHR43673">
    <property type="entry name" value="NAD(P)H NITROREDUCTASE YDGI-RELATED"/>
    <property type="match status" value="1"/>
</dbReference>
<evidence type="ECO:0000256" key="2">
    <source>
        <dbReference type="ARBA" id="ARBA00022723"/>
    </source>
</evidence>
<evidence type="ECO:0000259" key="6">
    <source>
        <dbReference type="PROSITE" id="PS51379"/>
    </source>
</evidence>
<organism evidence="7 8">
    <name type="scientific">Candidatus Cetobacterium colombiensis</name>
    <dbReference type="NCBI Taxonomy" id="3073100"/>
    <lineage>
        <taxon>Bacteria</taxon>
        <taxon>Fusobacteriati</taxon>
        <taxon>Fusobacteriota</taxon>
        <taxon>Fusobacteriia</taxon>
        <taxon>Fusobacteriales</taxon>
        <taxon>Fusobacteriaceae</taxon>
        <taxon>Cetobacterium</taxon>
    </lineage>
</organism>
<protein>
    <submittedName>
        <fullName evidence="7">Nitroreductase family protein</fullName>
    </submittedName>
</protein>
<dbReference type="InterPro" id="IPR017900">
    <property type="entry name" value="4Fe4S_Fe_S_CS"/>
</dbReference>
<dbReference type="InterPro" id="IPR017896">
    <property type="entry name" value="4Fe4S_Fe-S-bd"/>
</dbReference>
<dbReference type="InterPro" id="IPR029479">
    <property type="entry name" value="Nitroreductase"/>
</dbReference>
<evidence type="ECO:0000256" key="4">
    <source>
        <dbReference type="ARBA" id="ARBA00023004"/>
    </source>
</evidence>
<dbReference type="RefSeq" id="WP_320313501.1">
    <property type="nucleotide sequence ID" value="NZ_JAVIKH010000007.1"/>
</dbReference>
<evidence type="ECO:0000313" key="7">
    <source>
        <dbReference type="EMBL" id="MDX8336096.1"/>
    </source>
</evidence>
<evidence type="ECO:0000313" key="8">
    <source>
        <dbReference type="Proteomes" id="UP001279681"/>
    </source>
</evidence>
<dbReference type="CDD" id="cd02143">
    <property type="entry name" value="nitroreductase_FeS-like"/>
    <property type="match status" value="1"/>
</dbReference>
<dbReference type="SUPFAM" id="SSF55469">
    <property type="entry name" value="FMN-dependent nitroreductase-like"/>
    <property type="match status" value="1"/>
</dbReference>
<dbReference type="SUPFAM" id="SSF54862">
    <property type="entry name" value="4Fe-4S ferredoxins"/>
    <property type="match status" value="1"/>
</dbReference>
<name>A0ABU4WC04_9FUSO</name>